<gene>
    <name evidence="1" type="ORF">FHS16_005668</name>
</gene>
<dbReference type="Proteomes" id="UP000518605">
    <property type="component" value="Unassembled WGS sequence"/>
</dbReference>
<sequence>MMWLVQKPADLEKLVGEIEIDLDDTFTHIDVSTGEVITLTREEVRAAEDKLPLGHFHKCQKENIERAICILEDEHGL</sequence>
<evidence type="ECO:0000313" key="2">
    <source>
        <dbReference type="Proteomes" id="UP000518605"/>
    </source>
</evidence>
<dbReference type="EMBL" id="JACHXW010000026">
    <property type="protein sequence ID" value="MBB3155560.1"/>
    <property type="molecule type" value="Genomic_DNA"/>
</dbReference>
<reference evidence="1 2" key="1">
    <citation type="submission" date="2020-08" db="EMBL/GenBank/DDBJ databases">
        <title>Genomic Encyclopedia of Type Strains, Phase III (KMG-III): the genomes of soil and plant-associated and newly described type strains.</title>
        <authorList>
            <person name="Whitman W."/>
        </authorList>
    </citation>
    <scope>NUCLEOTIDE SEQUENCE [LARGE SCALE GENOMIC DNA]</scope>
    <source>
        <strain evidence="1 2">CECT 8234</strain>
    </source>
</reference>
<accession>A0A7W5GD46</accession>
<evidence type="ECO:0000313" key="1">
    <source>
        <dbReference type="EMBL" id="MBB3155560.1"/>
    </source>
</evidence>
<comment type="caution">
    <text evidence="1">The sequence shown here is derived from an EMBL/GenBank/DDBJ whole genome shotgun (WGS) entry which is preliminary data.</text>
</comment>
<protein>
    <submittedName>
        <fullName evidence="1">Uncharacterized protein</fullName>
    </submittedName>
</protein>
<name>A0A7W5GD46_9BACL</name>
<proteinExistence type="predicted"/>
<dbReference type="AlphaFoldDB" id="A0A7W5GD46"/>
<dbReference type="RefSeq" id="WP_183570361.1">
    <property type="nucleotide sequence ID" value="NZ_CBCSLB010000026.1"/>
</dbReference>
<organism evidence="1 2">
    <name type="scientific">Paenibacillus endophyticus</name>
    <dbReference type="NCBI Taxonomy" id="1294268"/>
    <lineage>
        <taxon>Bacteria</taxon>
        <taxon>Bacillati</taxon>
        <taxon>Bacillota</taxon>
        <taxon>Bacilli</taxon>
        <taxon>Bacillales</taxon>
        <taxon>Paenibacillaceae</taxon>
        <taxon>Paenibacillus</taxon>
    </lineage>
</organism>
<keyword evidence="2" id="KW-1185">Reference proteome</keyword>